<reference evidence="8 9" key="1">
    <citation type="submission" date="2022-04" db="EMBL/GenBank/DDBJ databases">
        <title>Positive selection, recombination, and allopatry shape intraspecific diversity of widespread and dominant cyanobacteria.</title>
        <authorList>
            <person name="Wei J."/>
            <person name="Shu W."/>
            <person name="Hu C."/>
        </authorList>
    </citation>
    <scope>NUCLEOTIDE SEQUENCE [LARGE SCALE GENOMIC DNA]</scope>
    <source>
        <strain evidence="8 9">GB2-A4</strain>
    </source>
</reference>
<organism evidence="8 9">
    <name type="scientific">Trichocoleus desertorum GB2-A4</name>
    <dbReference type="NCBI Taxonomy" id="2933944"/>
    <lineage>
        <taxon>Bacteria</taxon>
        <taxon>Bacillati</taxon>
        <taxon>Cyanobacteriota</taxon>
        <taxon>Cyanophyceae</taxon>
        <taxon>Leptolyngbyales</taxon>
        <taxon>Trichocoleusaceae</taxon>
        <taxon>Trichocoleus</taxon>
    </lineage>
</organism>
<dbReference type="PANTHER" id="PTHR30481">
    <property type="entry name" value="DNA ADENINE METHYLASE"/>
    <property type="match status" value="1"/>
</dbReference>
<evidence type="ECO:0000256" key="6">
    <source>
        <dbReference type="ARBA" id="ARBA00047942"/>
    </source>
</evidence>
<name>A0ABV0JCN9_9CYAN</name>
<dbReference type="SUPFAM" id="SSF53335">
    <property type="entry name" value="S-adenosyl-L-methionine-dependent methyltransferases"/>
    <property type="match status" value="1"/>
</dbReference>
<dbReference type="Gene3D" id="1.10.1020.10">
    <property type="entry name" value="Adenine-specific Methyltransferase, Domain 2"/>
    <property type="match status" value="1"/>
</dbReference>
<comment type="caution">
    <text evidence="8">The sequence shown here is derived from an EMBL/GenBank/DDBJ whole genome shotgun (WGS) entry which is preliminary data.</text>
</comment>
<evidence type="ECO:0000256" key="1">
    <source>
        <dbReference type="ARBA" id="ARBA00006594"/>
    </source>
</evidence>
<gene>
    <name evidence="8" type="ORF">NC998_20835</name>
</gene>
<dbReference type="EMBL" id="JAMPKM010000015">
    <property type="protein sequence ID" value="MEP0819547.1"/>
    <property type="molecule type" value="Genomic_DNA"/>
</dbReference>
<keyword evidence="3 7" id="KW-0489">Methyltransferase</keyword>
<dbReference type="InterPro" id="IPR023095">
    <property type="entry name" value="Ade_MeTrfase_dom_2"/>
</dbReference>
<dbReference type="NCBIfam" id="TIGR00571">
    <property type="entry name" value="dam"/>
    <property type="match status" value="1"/>
</dbReference>
<dbReference type="Gene3D" id="3.40.50.150">
    <property type="entry name" value="Vaccinia Virus protein VP39"/>
    <property type="match status" value="1"/>
</dbReference>
<dbReference type="Pfam" id="PF02086">
    <property type="entry name" value="MethyltransfD12"/>
    <property type="match status" value="1"/>
</dbReference>
<dbReference type="InterPro" id="IPR002052">
    <property type="entry name" value="DNA_methylase_N6_adenine_CS"/>
</dbReference>
<dbReference type="PROSITE" id="PS00092">
    <property type="entry name" value="N6_MTASE"/>
    <property type="match status" value="1"/>
</dbReference>
<dbReference type="GO" id="GO:0032259">
    <property type="term" value="P:methylation"/>
    <property type="evidence" value="ECO:0007669"/>
    <property type="project" value="UniProtKB-KW"/>
</dbReference>
<evidence type="ECO:0000256" key="3">
    <source>
        <dbReference type="ARBA" id="ARBA00022603"/>
    </source>
</evidence>
<keyword evidence="5 7" id="KW-0949">S-adenosyl-L-methionine</keyword>
<proteinExistence type="inferred from homology"/>
<evidence type="ECO:0000313" key="8">
    <source>
        <dbReference type="EMBL" id="MEP0819547.1"/>
    </source>
</evidence>
<dbReference type="RefSeq" id="WP_190440494.1">
    <property type="nucleotide sequence ID" value="NZ_JAMPKM010000015.1"/>
</dbReference>
<evidence type="ECO:0000313" key="9">
    <source>
        <dbReference type="Proteomes" id="UP001464891"/>
    </source>
</evidence>
<dbReference type="InterPro" id="IPR012263">
    <property type="entry name" value="M_m6A_EcoRV"/>
</dbReference>
<evidence type="ECO:0000256" key="7">
    <source>
        <dbReference type="RuleBase" id="RU361257"/>
    </source>
</evidence>
<evidence type="ECO:0000256" key="5">
    <source>
        <dbReference type="ARBA" id="ARBA00022691"/>
    </source>
</evidence>
<comment type="similarity">
    <text evidence="1 7">Belongs to the N(4)/N(6)-methyltransferase family.</text>
</comment>
<dbReference type="PANTHER" id="PTHR30481:SF3">
    <property type="entry name" value="DNA ADENINE METHYLASE"/>
    <property type="match status" value="1"/>
</dbReference>
<sequence length="272" mass="31251">MRSPILETTPPRPFLKWAGGKGQLIAKYLPYQPQKFQTYYEPFLGGGAVFFHLLPKRAVLSDINPELINVYHCVREQVELLIEHLSIHQQKHSRDYFHQVRAKPGTTDLERAARFVYLNRVCFNGLWRENSKGEFNTSFGRYKNPLICNAELLRSVSAALQPVVLKAQPFESVLDAADNDFVYLDPPYHPLNPTSSFTSYSRNGFTEHDQIRLRELFVNLAERGVQVTLSNSDCPFIRELYSDFRVYTVPARRAINSKANNRGEVNEVLIVS</sequence>
<dbReference type="PRINTS" id="PR00505">
    <property type="entry name" value="D12N6MTFRASE"/>
</dbReference>
<dbReference type="GO" id="GO:0008168">
    <property type="term" value="F:methyltransferase activity"/>
    <property type="evidence" value="ECO:0007669"/>
    <property type="project" value="UniProtKB-KW"/>
</dbReference>
<keyword evidence="9" id="KW-1185">Reference proteome</keyword>
<protein>
    <recommendedName>
        <fullName evidence="2 7">Site-specific DNA-methyltransferase (adenine-specific)</fullName>
        <ecNumber evidence="2 7">2.1.1.72</ecNumber>
    </recommendedName>
</protein>
<evidence type="ECO:0000256" key="4">
    <source>
        <dbReference type="ARBA" id="ARBA00022679"/>
    </source>
</evidence>
<dbReference type="Proteomes" id="UP001464891">
    <property type="component" value="Unassembled WGS sequence"/>
</dbReference>
<evidence type="ECO:0000256" key="2">
    <source>
        <dbReference type="ARBA" id="ARBA00011900"/>
    </source>
</evidence>
<dbReference type="EC" id="2.1.1.72" evidence="2 7"/>
<dbReference type="InterPro" id="IPR029063">
    <property type="entry name" value="SAM-dependent_MTases_sf"/>
</dbReference>
<dbReference type="PIRSF" id="PIRSF000398">
    <property type="entry name" value="M_m6A_EcoRV"/>
    <property type="match status" value="1"/>
</dbReference>
<comment type="catalytic activity">
    <reaction evidence="6 7">
        <text>a 2'-deoxyadenosine in DNA + S-adenosyl-L-methionine = an N(6)-methyl-2'-deoxyadenosine in DNA + S-adenosyl-L-homocysteine + H(+)</text>
        <dbReference type="Rhea" id="RHEA:15197"/>
        <dbReference type="Rhea" id="RHEA-COMP:12418"/>
        <dbReference type="Rhea" id="RHEA-COMP:12419"/>
        <dbReference type="ChEBI" id="CHEBI:15378"/>
        <dbReference type="ChEBI" id="CHEBI:57856"/>
        <dbReference type="ChEBI" id="CHEBI:59789"/>
        <dbReference type="ChEBI" id="CHEBI:90615"/>
        <dbReference type="ChEBI" id="CHEBI:90616"/>
        <dbReference type="EC" id="2.1.1.72"/>
    </reaction>
</comment>
<dbReference type="InterPro" id="IPR012327">
    <property type="entry name" value="MeTrfase_D12"/>
</dbReference>
<keyword evidence="4 7" id="KW-0808">Transferase</keyword>
<accession>A0ABV0JCN9</accession>